<comment type="similarity">
    <text evidence="2">Belongs to the polysaccharide deacetylase family.</text>
</comment>
<dbReference type="SUPFAM" id="SSF88713">
    <property type="entry name" value="Glycoside hydrolase/deacetylase"/>
    <property type="match status" value="1"/>
</dbReference>
<sequence>MTHKLLLETLDDFASKNIVADVWLRDDDATQPSPALDRLMDLSKQYGVPMTLAVIPEPTGEALAQRLESMTGIDVAVHGWAHRNHARPDEKKRELGLHRPLATVLGELQTALSKLQSLHGARCVPMLVPPWNRIDQTIAAHLPQAGYEALSVYGPETSGSIPLLNTHIDVIDWRGTRGGKDHDLLFAETAVRMRQAQETGGMTGILTHHLDHDENVWAFLHLLFALTANHPGCRWRSSRHWLEQTSP</sequence>
<organism evidence="6 7">
    <name type="scientific">Rhizobium skierniewicense</name>
    <dbReference type="NCBI Taxonomy" id="984260"/>
    <lineage>
        <taxon>Bacteria</taxon>
        <taxon>Pseudomonadati</taxon>
        <taxon>Pseudomonadota</taxon>
        <taxon>Alphaproteobacteria</taxon>
        <taxon>Hyphomicrobiales</taxon>
        <taxon>Rhizobiaceae</taxon>
        <taxon>Rhizobium/Agrobacterium group</taxon>
        <taxon>Rhizobium</taxon>
    </lineage>
</organism>
<evidence type="ECO:0000256" key="3">
    <source>
        <dbReference type="ARBA" id="ARBA00020071"/>
    </source>
</evidence>
<dbReference type="AlphaFoldDB" id="A0A7W6CFM5"/>
<dbReference type="GO" id="GO:0005975">
    <property type="term" value="P:carbohydrate metabolic process"/>
    <property type="evidence" value="ECO:0007669"/>
    <property type="project" value="InterPro"/>
</dbReference>
<evidence type="ECO:0000256" key="4">
    <source>
        <dbReference type="ARBA" id="ARBA00032976"/>
    </source>
</evidence>
<evidence type="ECO:0000259" key="5">
    <source>
        <dbReference type="Pfam" id="PF01522"/>
    </source>
</evidence>
<accession>A0A7W6CFM5</accession>
<dbReference type="InterPro" id="IPR011330">
    <property type="entry name" value="Glyco_hydro/deAcase_b/a-brl"/>
</dbReference>
<gene>
    <name evidence="6" type="ORF">GGQ73_002244</name>
</gene>
<feature type="domain" description="NodB homology" evidence="5">
    <location>
        <begin position="27"/>
        <end position="149"/>
    </location>
</feature>
<evidence type="ECO:0000256" key="1">
    <source>
        <dbReference type="ARBA" id="ARBA00003236"/>
    </source>
</evidence>
<dbReference type="RefSeq" id="WP_183896210.1">
    <property type="nucleotide sequence ID" value="NZ_JACIDV010000006.1"/>
</dbReference>
<comment type="function">
    <text evidence="1">Is involved in generating a small heat-stable compound (Nod), an acylated oligomer of N-acetylglucosamine, that stimulates mitosis in various plant protoplasts.</text>
</comment>
<dbReference type="Proteomes" id="UP000565286">
    <property type="component" value="Unassembled WGS sequence"/>
</dbReference>
<reference evidence="6 7" key="1">
    <citation type="submission" date="2020-08" db="EMBL/GenBank/DDBJ databases">
        <title>Genomic Encyclopedia of Type Strains, Phase IV (KMG-IV): sequencing the most valuable type-strain genomes for metagenomic binning, comparative biology and taxonomic classification.</title>
        <authorList>
            <person name="Goeker M."/>
        </authorList>
    </citation>
    <scope>NUCLEOTIDE SEQUENCE [LARGE SCALE GENOMIC DNA]</scope>
    <source>
        <strain evidence="6 7">DSM 26438</strain>
    </source>
</reference>
<proteinExistence type="inferred from homology"/>
<evidence type="ECO:0000313" key="7">
    <source>
        <dbReference type="Proteomes" id="UP000565286"/>
    </source>
</evidence>
<dbReference type="InterPro" id="IPR049591">
    <property type="entry name" value="CE4_u4-like"/>
</dbReference>
<dbReference type="InterPro" id="IPR002509">
    <property type="entry name" value="NODB_dom"/>
</dbReference>
<evidence type="ECO:0000313" key="6">
    <source>
        <dbReference type="EMBL" id="MBB3946291.1"/>
    </source>
</evidence>
<dbReference type="EMBL" id="JACIDV010000006">
    <property type="protein sequence ID" value="MBB3946291.1"/>
    <property type="molecule type" value="Genomic_DNA"/>
</dbReference>
<name>A0A7W6CFM5_9HYPH</name>
<keyword evidence="7" id="KW-1185">Reference proteome</keyword>
<dbReference type="Gene3D" id="3.20.20.370">
    <property type="entry name" value="Glycoside hydrolase/deacetylase"/>
    <property type="match status" value="1"/>
</dbReference>
<dbReference type="CDD" id="cd10928">
    <property type="entry name" value="CE4_u4"/>
    <property type="match status" value="1"/>
</dbReference>
<evidence type="ECO:0000256" key="2">
    <source>
        <dbReference type="ARBA" id="ARBA00010973"/>
    </source>
</evidence>
<comment type="caution">
    <text evidence="6">The sequence shown here is derived from an EMBL/GenBank/DDBJ whole genome shotgun (WGS) entry which is preliminary data.</text>
</comment>
<dbReference type="Pfam" id="PF01522">
    <property type="entry name" value="Polysacc_deac_1"/>
    <property type="match status" value="1"/>
</dbReference>
<protein>
    <recommendedName>
        <fullName evidence="3">Chitooligosaccharide deacetylase</fullName>
    </recommendedName>
    <alternativeName>
        <fullName evidence="4">Nodulation protein B</fullName>
    </alternativeName>
</protein>
<dbReference type="GO" id="GO:0016810">
    <property type="term" value="F:hydrolase activity, acting on carbon-nitrogen (but not peptide) bonds"/>
    <property type="evidence" value="ECO:0007669"/>
    <property type="project" value="InterPro"/>
</dbReference>